<feature type="transmembrane region" description="Helical" evidence="1">
    <location>
        <begin position="87"/>
        <end position="108"/>
    </location>
</feature>
<keyword evidence="1" id="KW-1133">Transmembrane helix</keyword>
<evidence type="ECO:0000313" key="5">
    <source>
        <dbReference type="Proteomes" id="UP000276029"/>
    </source>
</evidence>
<reference evidence="2 4" key="1">
    <citation type="submission" date="2018-06" db="EMBL/GenBank/DDBJ databases">
        <title>Complete Genome Sequence of the Microcystin-Degrading Bacterium Sphingosinicella microcystinivorans Strain B-9.</title>
        <authorList>
            <person name="Jin H."/>
            <person name="Nishizawa T."/>
            <person name="Guo Y."/>
            <person name="Nishizawa A."/>
            <person name="Park H."/>
            <person name="Kato H."/>
            <person name="Tsuji K."/>
            <person name="Harada K."/>
        </authorList>
    </citation>
    <scope>NUCLEOTIDE SEQUENCE [LARGE SCALE GENOMIC DNA]</scope>
    <source>
        <strain evidence="2 4">B9</strain>
    </source>
</reference>
<name>A0AAD1D6L3_SPHMI</name>
<evidence type="ECO:0000313" key="4">
    <source>
        <dbReference type="Proteomes" id="UP000275727"/>
    </source>
</evidence>
<dbReference type="Proteomes" id="UP000276029">
    <property type="component" value="Unassembled WGS sequence"/>
</dbReference>
<proteinExistence type="predicted"/>
<dbReference type="Proteomes" id="UP000275727">
    <property type="component" value="Chromosome"/>
</dbReference>
<protein>
    <submittedName>
        <fullName evidence="2">Uncharacterized protein</fullName>
    </submittedName>
</protein>
<reference evidence="3 5" key="2">
    <citation type="submission" date="2018-10" db="EMBL/GenBank/DDBJ databases">
        <title>Genomic Encyclopedia of Type Strains, Phase IV (KMG-IV): sequencing the most valuable type-strain genomes for metagenomic binning, comparative biology and taxonomic classification.</title>
        <authorList>
            <person name="Goeker M."/>
        </authorList>
    </citation>
    <scope>NUCLEOTIDE SEQUENCE [LARGE SCALE GENOMIC DNA]</scope>
    <source>
        <strain evidence="3 5">DSM 19791</strain>
    </source>
</reference>
<evidence type="ECO:0000313" key="2">
    <source>
        <dbReference type="EMBL" id="BBE34292.1"/>
    </source>
</evidence>
<keyword evidence="5" id="KW-1185">Reference proteome</keyword>
<evidence type="ECO:0000313" key="3">
    <source>
        <dbReference type="EMBL" id="RKS91322.1"/>
    </source>
</evidence>
<keyword evidence="1" id="KW-0812">Transmembrane</keyword>
<dbReference type="EMBL" id="AP018711">
    <property type="protein sequence ID" value="BBE34292.1"/>
    <property type="molecule type" value="Genomic_DNA"/>
</dbReference>
<accession>A0AAD1D6L3</accession>
<gene>
    <name evidence="3" type="ORF">DFR51_0882</name>
    <name evidence="2" type="ORF">SmB9_19500</name>
</gene>
<keyword evidence="1" id="KW-0472">Membrane</keyword>
<dbReference type="AlphaFoldDB" id="A0AAD1D6L3"/>
<organism evidence="2 4">
    <name type="scientific">Sphingosinicella microcystinivorans</name>
    <dbReference type="NCBI Taxonomy" id="335406"/>
    <lineage>
        <taxon>Bacteria</taxon>
        <taxon>Pseudomonadati</taxon>
        <taxon>Pseudomonadota</taxon>
        <taxon>Alphaproteobacteria</taxon>
        <taxon>Sphingomonadales</taxon>
        <taxon>Sphingosinicellaceae</taxon>
        <taxon>Sphingosinicella</taxon>
    </lineage>
</organism>
<dbReference type="RefSeq" id="WP_121047782.1">
    <property type="nucleotide sequence ID" value="NZ_AP018711.1"/>
</dbReference>
<dbReference type="KEGG" id="smic:SmB9_19500"/>
<dbReference type="EMBL" id="RBWX01000007">
    <property type="protein sequence ID" value="RKS91322.1"/>
    <property type="molecule type" value="Genomic_DNA"/>
</dbReference>
<sequence>MERGRVIEIIEAYGGSPAAWPEDERAAAERLAMTDSALIALMNDARSVDRLLRDWACELVPTTDAEADAAAERALAEVYRSGAPRRWWMRAAFGGAIAASLAIGAVLLSRPDAVPTPVQAPKPAVQVALGELPGEDAQAAHDMLVWGNVFTPTPEEEMVL</sequence>
<evidence type="ECO:0000256" key="1">
    <source>
        <dbReference type="SAM" id="Phobius"/>
    </source>
</evidence>